<protein>
    <recommendedName>
        <fullName evidence="4">DH domain-containing protein</fullName>
    </recommendedName>
</protein>
<evidence type="ECO:0000313" key="5">
    <source>
        <dbReference type="EMBL" id="ODV89353.1"/>
    </source>
</evidence>
<feature type="compositionally biased region" description="Basic and acidic residues" evidence="3">
    <location>
        <begin position="132"/>
        <end position="144"/>
    </location>
</feature>
<gene>
    <name evidence="5" type="ORF">CANCADRAFT_3981</name>
</gene>
<dbReference type="SUPFAM" id="SSF52058">
    <property type="entry name" value="L domain-like"/>
    <property type="match status" value="1"/>
</dbReference>
<dbReference type="Gene3D" id="3.80.10.10">
    <property type="entry name" value="Ribonuclease Inhibitor"/>
    <property type="match status" value="1"/>
</dbReference>
<evidence type="ECO:0000256" key="3">
    <source>
        <dbReference type="SAM" id="MobiDB-lite"/>
    </source>
</evidence>
<dbReference type="AlphaFoldDB" id="A0A1E4TCB4"/>
<dbReference type="Pfam" id="PF00621">
    <property type="entry name" value="RhoGEF"/>
    <property type="match status" value="1"/>
</dbReference>
<dbReference type="Proteomes" id="UP000095023">
    <property type="component" value="Unassembled WGS sequence"/>
</dbReference>
<feature type="compositionally biased region" description="Low complexity" evidence="3">
    <location>
        <begin position="154"/>
        <end position="165"/>
    </location>
</feature>
<dbReference type="PANTHER" id="PTHR48051">
    <property type="match status" value="1"/>
</dbReference>
<feature type="region of interest" description="Disordered" evidence="3">
    <location>
        <begin position="416"/>
        <end position="458"/>
    </location>
</feature>
<feature type="compositionally biased region" description="Low complexity" evidence="3">
    <location>
        <begin position="384"/>
        <end position="396"/>
    </location>
</feature>
<feature type="domain" description="DH" evidence="4">
    <location>
        <begin position="544"/>
        <end position="754"/>
    </location>
</feature>
<dbReference type="SUPFAM" id="SSF48065">
    <property type="entry name" value="DBL homology domain (DH-domain)"/>
    <property type="match status" value="1"/>
</dbReference>
<proteinExistence type="predicted"/>
<keyword evidence="2" id="KW-0677">Repeat</keyword>
<dbReference type="PROSITE" id="PS50010">
    <property type="entry name" value="DH_2"/>
    <property type="match status" value="1"/>
</dbReference>
<feature type="compositionally biased region" description="Polar residues" evidence="3">
    <location>
        <begin position="249"/>
        <end position="258"/>
    </location>
</feature>
<feature type="compositionally biased region" description="Polar residues" evidence="3">
    <location>
        <begin position="106"/>
        <end position="123"/>
    </location>
</feature>
<feature type="compositionally biased region" description="Low complexity" evidence="3">
    <location>
        <begin position="50"/>
        <end position="63"/>
    </location>
</feature>
<dbReference type="OrthoDB" id="4087793at2759"/>
<dbReference type="PANTHER" id="PTHR48051:SF1">
    <property type="entry name" value="RAS SUPPRESSOR PROTEIN 1"/>
    <property type="match status" value="1"/>
</dbReference>
<dbReference type="Gene3D" id="1.20.900.10">
    <property type="entry name" value="Dbl homology (DH) domain"/>
    <property type="match status" value="1"/>
</dbReference>
<feature type="region of interest" description="Disordered" evidence="3">
    <location>
        <begin position="1"/>
        <end position="64"/>
    </location>
</feature>
<feature type="region of interest" description="Disordered" evidence="3">
    <location>
        <begin position="382"/>
        <end position="404"/>
    </location>
</feature>
<dbReference type="Pfam" id="PF13855">
    <property type="entry name" value="LRR_8"/>
    <property type="match status" value="1"/>
</dbReference>
<dbReference type="InterPro" id="IPR032675">
    <property type="entry name" value="LRR_dom_sf"/>
</dbReference>
<dbReference type="GO" id="GO:0005085">
    <property type="term" value="F:guanyl-nucleotide exchange factor activity"/>
    <property type="evidence" value="ECO:0007669"/>
    <property type="project" value="InterPro"/>
</dbReference>
<evidence type="ECO:0000259" key="4">
    <source>
        <dbReference type="PROSITE" id="PS50010"/>
    </source>
</evidence>
<feature type="compositionally biased region" description="Polar residues" evidence="3">
    <location>
        <begin position="872"/>
        <end position="893"/>
    </location>
</feature>
<feature type="compositionally biased region" description="Polar residues" evidence="3">
    <location>
        <begin position="416"/>
        <end position="429"/>
    </location>
</feature>
<reference evidence="6" key="1">
    <citation type="submission" date="2016-02" db="EMBL/GenBank/DDBJ databases">
        <title>Comparative genomics of biotechnologically important yeasts.</title>
        <authorList>
            <consortium name="DOE Joint Genome Institute"/>
            <person name="Riley R."/>
            <person name="Haridas S."/>
            <person name="Wolfe K.H."/>
            <person name="Lopes M.R."/>
            <person name="Hittinger C.T."/>
            <person name="Goker M."/>
            <person name="Salamov A."/>
            <person name="Wisecaver J."/>
            <person name="Long T.M."/>
            <person name="Aerts A.L."/>
            <person name="Barry K."/>
            <person name="Choi C."/>
            <person name="Clum A."/>
            <person name="Coughlan A.Y."/>
            <person name="Deshpande S."/>
            <person name="Douglass A.P."/>
            <person name="Hanson S.J."/>
            <person name="Klenk H.-P."/>
            <person name="Labutti K."/>
            <person name="Lapidus A."/>
            <person name="Lindquist E."/>
            <person name="Lipzen A."/>
            <person name="Meier-Kolthoff J.P."/>
            <person name="Ohm R.A."/>
            <person name="Otillar R.P."/>
            <person name="Pangilinan J."/>
            <person name="Peng Y."/>
            <person name="Rokas A."/>
            <person name="Rosa C.A."/>
            <person name="Scheuner C."/>
            <person name="Sibirny A.A."/>
            <person name="Slot J.C."/>
            <person name="Stielow J.B."/>
            <person name="Sun H."/>
            <person name="Kurtzman C.P."/>
            <person name="Blackwell M."/>
            <person name="Jeffries T.W."/>
            <person name="Grigoriev I.V."/>
        </authorList>
    </citation>
    <scope>NUCLEOTIDE SEQUENCE [LARGE SCALE GENOMIC DNA]</scope>
    <source>
        <strain evidence="6">NRRL Y-17796</strain>
    </source>
</reference>
<accession>A0A1E4TCB4</accession>
<evidence type="ECO:0000256" key="1">
    <source>
        <dbReference type="ARBA" id="ARBA00022614"/>
    </source>
</evidence>
<dbReference type="EMBL" id="KV453843">
    <property type="protein sequence ID" value="ODV89353.1"/>
    <property type="molecule type" value="Genomic_DNA"/>
</dbReference>
<feature type="region of interest" description="Disordered" evidence="3">
    <location>
        <begin position="86"/>
        <end position="261"/>
    </location>
</feature>
<feature type="compositionally biased region" description="Pro residues" evidence="3">
    <location>
        <begin position="9"/>
        <end position="18"/>
    </location>
</feature>
<feature type="compositionally biased region" description="Polar residues" evidence="3">
    <location>
        <begin position="443"/>
        <end position="453"/>
    </location>
</feature>
<dbReference type="InterPro" id="IPR000219">
    <property type="entry name" value="DH_dom"/>
</dbReference>
<keyword evidence="6" id="KW-1185">Reference proteome</keyword>
<feature type="compositionally biased region" description="Low complexity" evidence="3">
    <location>
        <begin position="195"/>
        <end position="218"/>
    </location>
</feature>
<keyword evidence="1" id="KW-0433">Leucine-rich repeat</keyword>
<evidence type="ECO:0000256" key="2">
    <source>
        <dbReference type="ARBA" id="ARBA00022737"/>
    </source>
</evidence>
<name>A0A1E4TCB4_9ASCO</name>
<dbReference type="GO" id="GO:0005737">
    <property type="term" value="C:cytoplasm"/>
    <property type="evidence" value="ECO:0007669"/>
    <property type="project" value="TreeGrafter"/>
</dbReference>
<feature type="region of interest" description="Disordered" evidence="3">
    <location>
        <begin position="872"/>
        <end position="896"/>
    </location>
</feature>
<organism evidence="5 6">
    <name type="scientific">Tortispora caseinolytica NRRL Y-17796</name>
    <dbReference type="NCBI Taxonomy" id="767744"/>
    <lineage>
        <taxon>Eukaryota</taxon>
        <taxon>Fungi</taxon>
        <taxon>Dikarya</taxon>
        <taxon>Ascomycota</taxon>
        <taxon>Saccharomycotina</taxon>
        <taxon>Trigonopsidomycetes</taxon>
        <taxon>Trigonopsidales</taxon>
        <taxon>Trigonopsidaceae</taxon>
        <taxon>Tortispora</taxon>
    </lineage>
</organism>
<dbReference type="InterPro" id="IPR035899">
    <property type="entry name" value="DBL_dom_sf"/>
</dbReference>
<evidence type="ECO:0000313" key="6">
    <source>
        <dbReference type="Proteomes" id="UP000095023"/>
    </source>
</evidence>
<dbReference type="InterPro" id="IPR050216">
    <property type="entry name" value="LRR_domain-containing"/>
</dbReference>
<dbReference type="SMART" id="SM00325">
    <property type="entry name" value="RhoGEF"/>
    <property type="match status" value="1"/>
</dbReference>
<dbReference type="InterPro" id="IPR001611">
    <property type="entry name" value="Leu-rich_rpt"/>
</dbReference>
<sequence>MAYRVPTSPSTPPLPPKVPRSGSRISSMPLEDVSSWSPGGKLHPAAYTESLQSSSSNSLESSLPATNSSLIQLSDLSDAVPQFNFVTAADDSPHEYPTPWDKLRLSTRTPPNGSSSPQTTRSWFDSGMPTHTPDDHILLPEKSPRRSVYLADGTTSVSSPSSEHTSPFKVPSVPRSLNSPRDRDRDPPPIRPKNISSFSFPAPSISSQDSADSLSTPSAVPQRKPKDVLLPSKDPKRKSTPLIPHSHTDTTSPRSGSIASDGKRLSLLSTPKFKDADITYLNFSKATFDTIPDWVFQCSKLKHLVVTDTKLSIVDPRISSNLKELESLDLSRNAISTFPAHLVRLSGSLQVLNLEGNPVWKFATADFKKKYYGLKHKPKGNIVPSSSSTSSSSRPSTPERKSRLFSPGKFTKSVISAMSPSEKSLSEYDSSPMLPPMPRTPDTFVSSTETSEPALQFDNESKRRTAVLMSFLRDLYELYCREQLHYDSETITPLNGLGLQNDLASLHKELQKVTIDHSIPNQKSSTKSANKVTKQKDKGMDVIHVIYRIQELLSTENTYVHLLEEMMGVLNRCMNSKPVKGSESSNANQFLPSAQDAQVIYDCLNPLLEFHKLELLPIMRASYEGIEERSKIEEEFDMSAAVSGAVQNICNEFIDSPRLKDIYLHYIDERENANRVSEEWDKDKRTVNWFQTIRQGMSADGQGQPNVSSYVLLPMQRITRYKLLLQHLSEIGDTDVVDRAVKRIDNIADQMEYRQRLAEGKRKIMEIHSQFKWPEGVSVLSRETKANHGKHNRLRSASSIDYDVQESSFRNSNVSLYRDDITMNVNAKTMFWNPNATAESIKAHHRRSSSNGSFTRIRGHLRYGSVDSIRSIGSTKSTESNDPGNNTNKSTGQKLFESHGNIPAHLTDYSFETGTISSKVRVIVWDDFVVLLNMDRMTLISQISRVSEEVSVAPETGQTSFNNGARLIIYPRLDQPGQVWHLDGGIFGNRRLAEIINWH</sequence>